<dbReference type="Pfam" id="PF06835">
    <property type="entry name" value="LptC"/>
    <property type="match status" value="1"/>
</dbReference>
<protein>
    <submittedName>
        <fullName evidence="2">LPS export ABC transporter protein LptC</fullName>
    </submittedName>
</protein>
<feature type="compositionally biased region" description="Low complexity" evidence="1">
    <location>
        <begin position="218"/>
        <end position="240"/>
    </location>
</feature>
<dbReference type="Proteomes" id="UP000199041">
    <property type="component" value="Unassembled WGS sequence"/>
</dbReference>
<dbReference type="EMBL" id="FNQY01000005">
    <property type="protein sequence ID" value="SDZ96992.1"/>
    <property type="molecule type" value="Genomic_DNA"/>
</dbReference>
<reference evidence="2 3" key="1">
    <citation type="submission" date="2016-10" db="EMBL/GenBank/DDBJ databases">
        <authorList>
            <person name="de Groot N.N."/>
        </authorList>
    </citation>
    <scope>NUCLEOTIDE SEQUENCE [LARGE SCALE GENOMIC DNA]</scope>
    <source>
        <strain evidence="2 3">Vu-144</strain>
    </source>
</reference>
<keyword evidence="3" id="KW-1185">Reference proteome</keyword>
<gene>
    <name evidence="2" type="ORF">SAMN05192529_10584</name>
</gene>
<dbReference type="RefSeq" id="WP_170831164.1">
    <property type="nucleotide sequence ID" value="NZ_FNQY01000005.1"/>
</dbReference>
<evidence type="ECO:0000313" key="3">
    <source>
        <dbReference type="Proteomes" id="UP000199041"/>
    </source>
</evidence>
<dbReference type="InterPro" id="IPR026265">
    <property type="entry name" value="LptC"/>
</dbReference>
<dbReference type="GO" id="GO:0015221">
    <property type="term" value="F:lipopolysaccharide transmembrane transporter activity"/>
    <property type="evidence" value="ECO:0007669"/>
    <property type="project" value="InterPro"/>
</dbReference>
<dbReference type="NCBIfam" id="TIGR04409">
    <property type="entry name" value="LptC_YrbK"/>
    <property type="match status" value="1"/>
</dbReference>
<dbReference type="Gene3D" id="2.60.450.10">
    <property type="entry name" value="Lipopolysaccharide (LPS) transport protein A like domain"/>
    <property type="match status" value="1"/>
</dbReference>
<proteinExistence type="predicted"/>
<organism evidence="2 3">
    <name type="scientific">Arachidicoccus rhizosphaerae</name>
    <dbReference type="NCBI Taxonomy" id="551991"/>
    <lineage>
        <taxon>Bacteria</taxon>
        <taxon>Pseudomonadati</taxon>
        <taxon>Bacteroidota</taxon>
        <taxon>Chitinophagia</taxon>
        <taxon>Chitinophagales</taxon>
        <taxon>Chitinophagaceae</taxon>
        <taxon>Arachidicoccus</taxon>
    </lineage>
</organism>
<name>A0A1H3XEE5_9BACT</name>
<accession>A0A1H3XEE5</accession>
<dbReference type="AlphaFoldDB" id="A0A1H3XEE5"/>
<evidence type="ECO:0000256" key="1">
    <source>
        <dbReference type="SAM" id="MobiDB-lite"/>
    </source>
</evidence>
<dbReference type="GO" id="GO:0005886">
    <property type="term" value="C:plasma membrane"/>
    <property type="evidence" value="ECO:0007669"/>
    <property type="project" value="InterPro"/>
</dbReference>
<feature type="region of interest" description="Disordered" evidence="1">
    <location>
        <begin position="195"/>
        <end position="240"/>
    </location>
</feature>
<evidence type="ECO:0000313" key="2">
    <source>
        <dbReference type="EMBL" id="SDZ96992.1"/>
    </source>
</evidence>
<sequence>MLSFTLQNLRKSCCLLLAGSLLLGGCENDINEVKALSNHNYNTEEATGVTSYLSIGGKVKAKLTAPVMVSTEKDTTSMIFPKSLFVVFYDDSTSLPTSFVQAQYGIYYKRLNKVKLRDSVIAYTIAGDTLTTSELWWDQNKELIYSDSPTVLKQTASYGYLPGKNGFHAKQDFSEFVMLNTNNGIMSYDETMGSGTAAPAGSTAPDSLGAPTAASKDSSQPAAAAVPAPVKPASKQKPAT</sequence>
<dbReference type="InterPro" id="IPR010664">
    <property type="entry name" value="LipoPS_assembly_LptC-rel"/>
</dbReference>
<dbReference type="STRING" id="551991.SAMN05192529_10584"/>
<feature type="compositionally biased region" description="Low complexity" evidence="1">
    <location>
        <begin position="195"/>
        <end position="205"/>
    </location>
</feature>